<evidence type="ECO:0000313" key="1">
    <source>
        <dbReference type="EMBL" id="CAD5318266.1"/>
    </source>
</evidence>
<sequence length="126" mass="13750">MDGAGLRLNLRRVGHQIYRWSWLLTARPSSISVKPVVHRRISSLVVVPRVFGSFATSAGALVSRPSLLGLSYLSFSSSCGGSVFETGESLFWRQVSEPFWFFGLIVAVRGIVGWLLVDSVSPPLVG</sequence>
<protein>
    <submittedName>
        <fullName evidence="1">(thale cress) hypothetical protein</fullName>
    </submittedName>
</protein>
<organism evidence="1 2">
    <name type="scientific">Arabidopsis thaliana</name>
    <name type="common">Mouse-ear cress</name>
    <dbReference type="NCBI Taxonomy" id="3702"/>
    <lineage>
        <taxon>Eukaryota</taxon>
        <taxon>Viridiplantae</taxon>
        <taxon>Streptophyta</taxon>
        <taxon>Embryophyta</taxon>
        <taxon>Tracheophyta</taxon>
        <taxon>Spermatophyta</taxon>
        <taxon>Magnoliopsida</taxon>
        <taxon>eudicotyledons</taxon>
        <taxon>Gunneridae</taxon>
        <taxon>Pentapetalae</taxon>
        <taxon>rosids</taxon>
        <taxon>malvids</taxon>
        <taxon>Brassicales</taxon>
        <taxon>Brassicaceae</taxon>
        <taxon>Camelineae</taxon>
        <taxon>Arabidopsis</taxon>
    </lineage>
</organism>
<evidence type="ECO:0000313" key="2">
    <source>
        <dbReference type="Proteomes" id="UP000516314"/>
    </source>
</evidence>
<proteinExistence type="predicted"/>
<dbReference type="AlphaFoldDB" id="A0A7G2E5Q6"/>
<dbReference type="Proteomes" id="UP000516314">
    <property type="component" value="Chromosome 2"/>
</dbReference>
<reference evidence="1 2" key="1">
    <citation type="submission" date="2020-09" db="EMBL/GenBank/DDBJ databases">
        <authorList>
            <person name="Ashkenazy H."/>
        </authorList>
    </citation>
    <scope>NUCLEOTIDE SEQUENCE [LARGE SCALE GENOMIC DNA]</scope>
    <source>
        <strain evidence="2">cv. Cdm-0</strain>
    </source>
</reference>
<name>A0A7G2E5Q6_ARATH</name>
<dbReference type="EMBL" id="LR881467">
    <property type="protein sequence ID" value="CAD5318266.1"/>
    <property type="molecule type" value="Genomic_DNA"/>
</dbReference>
<gene>
    <name evidence="1" type="ORF">AT9943_LOCUS6502</name>
</gene>
<accession>A0A7G2E5Q6</accession>